<dbReference type="Gene3D" id="1.10.287.130">
    <property type="match status" value="1"/>
</dbReference>
<feature type="coiled-coil region" evidence="15">
    <location>
        <begin position="507"/>
        <end position="534"/>
    </location>
</feature>
<dbReference type="SUPFAM" id="SSF55874">
    <property type="entry name" value="ATPase domain of HSP90 chaperone/DNA topoisomerase II/histidine kinase"/>
    <property type="match status" value="1"/>
</dbReference>
<evidence type="ECO:0000313" key="20">
    <source>
        <dbReference type="Proteomes" id="UP000606490"/>
    </source>
</evidence>
<proteinExistence type="predicted"/>
<dbReference type="Pfam" id="PF12860">
    <property type="entry name" value="PAS_7"/>
    <property type="match status" value="4"/>
</dbReference>
<keyword evidence="8" id="KW-0812">Transmembrane</keyword>
<evidence type="ECO:0000256" key="12">
    <source>
        <dbReference type="ARBA" id="ARBA00023012"/>
    </source>
</evidence>
<dbReference type="Gene3D" id="1.20.120.160">
    <property type="entry name" value="HPT domain"/>
    <property type="match status" value="1"/>
</dbReference>
<keyword evidence="13" id="KW-0472">Membrane</keyword>
<keyword evidence="4" id="KW-1003">Cell membrane</keyword>
<evidence type="ECO:0000256" key="10">
    <source>
        <dbReference type="ARBA" id="ARBA00022840"/>
    </source>
</evidence>
<evidence type="ECO:0000256" key="11">
    <source>
        <dbReference type="ARBA" id="ARBA00022989"/>
    </source>
</evidence>
<dbReference type="InterPro" id="IPR036890">
    <property type="entry name" value="HATPase_C_sf"/>
</dbReference>
<dbReference type="CDD" id="cd00082">
    <property type="entry name" value="HisKA"/>
    <property type="match status" value="1"/>
</dbReference>
<dbReference type="EC" id="2.7.13.3" evidence="3"/>
<evidence type="ECO:0000256" key="1">
    <source>
        <dbReference type="ARBA" id="ARBA00000085"/>
    </source>
</evidence>
<dbReference type="SMART" id="SM00388">
    <property type="entry name" value="HisKA"/>
    <property type="match status" value="1"/>
</dbReference>
<dbReference type="InterPro" id="IPR036641">
    <property type="entry name" value="HPT_dom_sf"/>
</dbReference>
<reference evidence="19 20" key="1">
    <citation type="submission" date="2021-01" db="EMBL/GenBank/DDBJ databases">
        <title>Belnapia mucosa sp. nov. and Belnapia arida sp. nov., isolated from the Tabernas Desert (Almeria, Spain).</title>
        <authorList>
            <person name="Molina-Menor E."/>
            <person name="Vidal-Verdu A."/>
            <person name="Calonge A."/>
            <person name="Satari L."/>
            <person name="Pereto Magraner J."/>
            <person name="Porcar Miralles M."/>
        </authorList>
    </citation>
    <scope>NUCLEOTIDE SEQUENCE [LARGE SCALE GENOMIC DNA]</scope>
    <source>
        <strain evidence="19 20">T6</strain>
    </source>
</reference>
<dbReference type="SMART" id="SM00387">
    <property type="entry name" value="HATPase_c"/>
    <property type="match status" value="1"/>
</dbReference>
<evidence type="ECO:0000313" key="19">
    <source>
        <dbReference type="EMBL" id="MBL6456351.1"/>
    </source>
</evidence>
<evidence type="ECO:0000256" key="6">
    <source>
        <dbReference type="ARBA" id="ARBA00022553"/>
    </source>
</evidence>
<dbReference type="PROSITE" id="PS50109">
    <property type="entry name" value="HIS_KIN"/>
    <property type="match status" value="1"/>
</dbReference>
<dbReference type="InterPro" id="IPR011006">
    <property type="entry name" value="CheY-like_superfamily"/>
</dbReference>
<dbReference type="InterPro" id="IPR003594">
    <property type="entry name" value="HATPase_dom"/>
</dbReference>
<evidence type="ECO:0000259" key="18">
    <source>
        <dbReference type="PROSITE" id="PS50112"/>
    </source>
</evidence>
<dbReference type="Pfam" id="PF02518">
    <property type="entry name" value="HATPase_c"/>
    <property type="match status" value="1"/>
</dbReference>
<evidence type="ECO:0000256" key="4">
    <source>
        <dbReference type="ARBA" id="ARBA00022475"/>
    </source>
</evidence>
<evidence type="ECO:0000256" key="8">
    <source>
        <dbReference type="ARBA" id="ARBA00022692"/>
    </source>
</evidence>
<dbReference type="SUPFAM" id="SSF47226">
    <property type="entry name" value="Histidine-containing phosphotransfer domain, HPT domain"/>
    <property type="match status" value="1"/>
</dbReference>
<feature type="modified residue" description="4-aspartylphosphate" evidence="14">
    <location>
        <position position="969"/>
    </location>
</feature>
<dbReference type="PROSITE" id="PS50110">
    <property type="entry name" value="RESPONSE_REGULATORY"/>
    <property type="match status" value="1"/>
</dbReference>
<dbReference type="RefSeq" id="WP_202826101.1">
    <property type="nucleotide sequence ID" value="NZ_JAEUXJ010000005.1"/>
</dbReference>
<dbReference type="InterPro" id="IPR008207">
    <property type="entry name" value="Sig_transdc_His_kin_Hpt_dom"/>
</dbReference>
<dbReference type="EMBL" id="JAEUXJ010000005">
    <property type="protein sequence ID" value="MBL6456351.1"/>
    <property type="molecule type" value="Genomic_DNA"/>
</dbReference>
<dbReference type="InterPro" id="IPR003661">
    <property type="entry name" value="HisK_dim/P_dom"/>
</dbReference>
<dbReference type="Pfam" id="PF00512">
    <property type="entry name" value="HisKA"/>
    <property type="match status" value="1"/>
</dbReference>
<evidence type="ECO:0000256" key="15">
    <source>
        <dbReference type="SAM" id="Coils"/>
    </source>
</evidence>
<dbReference type="Gene3D" id="3.30.565.10">
    <property type="entry name" value="Histidine kinase-like ATPase, C-terminal domain"/>
    <property type="match status" value="1"/>
</dbReference>
<dbReference type="Proteomes" id="UP000606490">
    <property type="component" value="Unassembled WGS sequence"/>
</dbReference>
<dbReference type="Gene3D" id="3.40.50.2300">
    <property type="match status" value="1"/>
</dbReference>
<evidence type="ECO:0000259" key="17">
    <source>
        <dbReference type="PROSITE" id="PS50110"/>
    </source>
</evidence>
<keyword evidence="7" id="KW-0808">Transferase</keyword>
<keyword evidence="10" id="KW-0547">Nucleotide-binding</keyword>
<dbReference type="InterPro" id="IPR001789">
    <property type="entry name" value="Sig_transdc_resp-reg_receiver"/>
</dbReference>
<dbReference type="InterPro" id="IPR035965">
    <property type="entry name" value="PAS-like_dom_sf"/>
</dbReference>
<keyword evidence="12" id="KW-0902">Two-component regulatory system</keyword>
<dbReference type="SMART" id="SM00091">
    <property type="entry name" value="PAS"/>
    <property type="match status" value="4"/>
</dbReference>
<dbReference type="SUPFAM" id="SSF47384">
    <property type="entry name" value="Homodimeric domain of signal transducing histidine kinase"/>
    <property type="match status" value="1"/>
</dbReference>
<feature type="domain" description="Histidine kinase" evidence="16">
    <location>
        <begin position="672"/>
        <end position="893"/>
    </location>
</feature>
<name>A0ABS1V5F4_9PROT</name>
<organism evidence="19 20">
    <name type="scientific">Belnapia mucosa</name>
    <dbReference type="NCBI Taxonomy" id="2804532"/>
    <lineage>
        <taxon>Bacteria</taxon>
        <taxon>Pseudomonadati</taxon>
        <taxon>Pseudomonadota</taxon>
        <taxon>Alphaproteobacteria</taxon>
        <taxon>Acetobacterales</taxon>
        <taxon>Roseomonadaceae</taxon>
        <taxon>Belnapia</taxon>
    </lineage>
</organism>
<dbReference type="CDD" id="cd16922">
    <property type="entry name" value="HATPase_EvgS-ArcB-TorS-like"/>
    <property type="match status" value="1"/>
</dbReference>
<keyword evidence="5" id="KW-0997">Cell inner membrane</keyword>
<dbReference type="Pfam" id="PF00072">
    <property type="entry name" value="Response_reg"/>
    <property type="match status" value="1"/>
</dbReference>
<evidence type="ECO:0000256" key="5">
    <source>
        <dbReference type="ARBA" id="ARBA00022519"/>
    </source>
</evidence>
<dbReference type="InterPro" id="IPR004358">
    <property type="entry name" value="Sig_transdc_His_kin-like_C"/>
</dbReference>
<dbReference type="CDD" id="cd17546">
    <property type="entry name" value="REC_hyHK_CKI1_RcsC-like"/>
    <property type="match status" value="1"/>
</dbReference>
<dbReference type="InterPro" id="IPR005467">
    <property type="entry name" value="His_kinase_dom"/>
</dbReference>
<dbReference type="PANTHER" id="PTHR43047">
    <property type="entry name" value="TWO-COMPONENT HISTIDINE PROTEIN KINASE"/>
    <property type="match status" value="1"/>
</dbReference>
<dbReference type="InterPro" id="IPR036097">
    <property type="entry name" value="HisK_dim/P_sf"/>
</dbReference>
<dbReference type="PRINTS" id="PR00344">
    <property type="entry name" value="BCTRLSENSOR"/>
</dbReference>
<keyword evidence="10" id="KW-0067">ATP-binding</keyword>
<evidence type="ECO:0000256" key="3">
    <source>
        <dbReference type="ARBA" id="ARBA00012438"/>
    </source>
</evidence>
<feature type="coiled-coil region" evidence="15">
    <location>
        <begin position="247"/>
        <end position="274"/>
    </location>
</feature>
<keyword evidence="20" id="KW-1185">Reference proteome</keyword>
<dbReference type="Gene3D" id="3.30.450.20">
    <property type="entry name" value="PAS domain"/>
    <property type="match status" value="5"/>
</dbReference>
<keyword evidence="6 14" id="KW-0597">Phosphoprotein</keyword>
<dbReference type="Pfam" id="PF13426">
    <property type="entry name" value="PAS_9"/>
    <property type="match status" value="1"/>
</dbReference>
<dbReference type="PANTHER" id="PTHR43047:SF64">
    <property type="entry name" value="HISTIDINE KINASE CONTAINING CHEY-HOMOLOGOUS RECEIVER DOMAIN AND PAS DOMAIN-RELATED"/>
    <property type="match status" value="1"/>
</dbReference>
<dbReference type="PROSITE" id="PS50112">
    <property type="entry name" value="PAS"/>
    <property type="match status" value="1"/>
</dbReference>
<accession>A0ABS1V5F4</accession>
<dbReference type="SUPFAM" id="SSF52172">
    <property type="entry name" value="CheY-like"/>
    <property type="match status" value="1"/>
</dbReference>
<evidence type="ECO:0000259" key="16">
    <source>
        <dbReference type="PROSITE" id="PS50109"/>
    </source>
</evidence>
<keyword evidence="11" id="KW-1133">Transmembrane helix</keyword>
<evidence type="ECO:0000256" key="7">
    <source>
        <dbReference type="ARBA" id="ARBA00022679"/>
    </source>
</evidence>
<dbReference type="SMART" id="SM00448">
    <property type="entry name" value="REC"/>
    <property type="match status" value="1"/>
</dbReference>
<gene>
    <name evidence="19" type="ORF">JMJ55_13540</name>
</gene>
<protein>
    <recommendedName>
        <fullName evidence="3">histidine kinase</fullName>
        <ecNumber evidence="3">2.7.13.3</ecNumber>
    </recommendedName>
</protein>
<evidence type="ECO:0000256" key="13">
    <source>
        <dbReference type="ARBA" id="ARBA00023136"/>
    </source>
</evidence>
<comment type="catalytic activity">
    <reaction evidence="1">
        <text>ATP + protein L-histidine = ADP + protein N-phospho-L-histidine.</text>
        <dbReference type="EC" id="2.7.13.3"/>
    </reaction>
</comment>
<comment type="subcellular location">
    <subcellularLocation>
        <location evidence="2">Cell inner membrane</location>
        <topology evidence="2">Multi-pass membrane protein</topology>
    </subcellularLocation>
</comment>
<dbReference type="Pfam" id="PF01627">
    <property type="entry name" value="Hpt"/>
    <property type="match status" value="1"/>
</dbReference>
<keyword evidence="15" id="KW-0175">Coiled coil</keyword>
<sequence length="1164" mass="126259">MPDLDLAPHAIDPADAAALLPALLRQMTAGIGVLDTGLVLRLANPRLGTILGLGERELAGLGLATLLIPSAGAALGAAMAPFERPEGGIARWTTPDGRRMEVTVEPLPDGRRLGIWRDVTRQREAEESLAEARIRTSHLLRHVTDSIVLMDPNGVILENSDRSGRLLDLPPEMVKPGGTHQDILRHMYRRGDYGFDMPEEEFIATRRAAILAAGDLTFASRMPNGVWAEYNFRSREDGHLLVIVRDVTALKETQATLEAERAQARRLLANLTDAVMLFDADGTLLETNGRESELLDLPPELTRPGARFQDGLRHMIRRGDFGSDLPEDAEVAAHWLALTSPGQKRMVRRIASGRWIELHYHPQPDGKLFIVARDITQMRESALALEAERATLRSVIDNLSDGVMLFDRDFRWRIANRKLMEFHRFPEDVAYPGADGRDILRFQIQRGDFGPPPATPEALEAQVEDRVRDMRKPGGNRYVRKTAGGYWIEFNMLPLADGGLLAFYRDITRLKDQEEALEAERSLLRRVLEGMQDAVVLLDPDGAIVETNGKAAALFGLPEELMVPGSSHQAVQRWRYRRGEFGYDRPEDEVVEERWNTAKSAQGPLPLRLMPHGKWVENQFRTLPNGQVLAICRDMTEVKLSEQSALAAKAEAEAARDAAEAAARAKATFLAAMSHEIRTPMNGVLGMMEILERSGLSVDQARNLAVMRESAQSLLRIIDDILDFSKIDAGRMEVESLPFSLRGLVEGAVETLMPQARAKGLALFTDPPGPGPDWVAGDPTRVRQILFNLLGNAVKFTERGFVRVMADSSPLPDGAVQVILAVEDSGIGMDEGTRSRLFQPFAQADSSTTRRFGGTGLGLSIVRRLAQLMGGDVAVESIPGRGSRFTVTLRLDASSEDACLAPISLAQPAAPAPALDGLPRLLLTDDHPVNREVLLRQLEVLGLSADVAADGAEALALWRERRHGIVLLDLHMPELDGFGLARSIREAEAAGGLPRSGLIAVTADALKGEDARCFAAGMDGFLSKPVSLDALARTLGRWLPELAPAVPGADSVSGALFDPEALRGLFGADAQRLGGILDSFAANASKEVAALAEAAEAKRIAGTAHRLKGASHMIGARLLAEQAARVESLAKDGDAAAAQQAAAGIPALLADTLRAARQATGVGR</sequence>
<feature type="domain" description="Response regulatory" evidence="17">
    <location>
        <begin position="920"/>
        <end position="1039"/>
    </location>
</feature>
<evidence type="ECO:0000256" key="9">
    <source>
        <dbReference type="ARBA" id="ARBA00022777"/>
    </source>
</evidence>
<feature type="domain" description="PAS" evidence="18">
    <location>
        <begin position="520"/>
        <end position="563"/>
    </location>
</feature>
<keyword evidence="9" id="KW-0418">Kinase</keyword>
<evidence type="ECO:0000256" key="14">
    <source>
        <dbReference type="PROSITE-ProRule" id="PRU00169"/>
    </source>
</evidence>
<dbReference type="SUPFAM" id="SSF55785">
    <property type="entry name" value="PYP-like sensor domain (PAS domain)"/>
    <property type="match status" value="6"/>
</dbReference>
<dbReference type="InterPro" id="IPR000014">
    <property type="entry name" value="PAS"/>
</dbReference>
<evidence type="ECO:0000256" key="2">
    <source>
        <dbReference type="ARBA" id="ARBA00004429"/>
    </source>
</evidence>
<comment type="caution">
    <text evidence="19">The sequence shown here is derived from an EMBL/GenBank/DDBJ whole genome shotgun (WGS) entry which is preliminary data.</text>
</comment>